<gene>
    <name evidence="2" type="ORF">PRZ48_013860</name>
</gene>
<accession>A0ABR0E276</accession>
<dbReference type="EMBL" id="JAXOVC010000012">
    <property type="protein sequence ID" value="KAK4495528.1"/>
    <property type="molecule type" value="Genomic_DNA"/>
</dbReference>
<organism evidence="2 3">
    <name type="scientific">Zasmidium cellare</name>
    <name type="common">Wine cellar mold</name>
    <name type="synonym">Racodium cellare</name>
    <dbReference type="NCBI Taxonomy" id="395010"/>
    <lineage>
        <taxon>Eukaryota</taxon>
        <taxon>Fungi</taxon>
        <taxon>Dikarya</taxon>
        <taxon>Ascomycota</taxon>
        <taxon>Pezizomycotina</taxon>
        <taxon>Dothideomycetes</taxon>
        <taxon>Dothideomycetidae</taxon>
        <taxon>Mycosphaerellales</taxon>
        <taxon>Mycosphaerellaceae</taxon>
        <taxon>Zasmidium</taxon>
    </lineage>
</organism>
<dbReference type="Gene3D" id="3.30.559.10">
    <property type="entry name" value="Chloramphenicol acetyltransferase-like domain"/>
    <property type="match status" value="2"/>
</dbReference>
<dbReference type="PANTHER" id="PTHR31896">
    <property type="entry name" value="FAMILY REGULATORY PROTEIN, PUTATIVE (AFU_ORTHOLOGUE AFUA_3G14730)-RELATED"/>
    <property type="match status" value="1"/>
</dbReference>
<name>A0ABR0E276_ZASCE</name>
<dbReference type="InterPro" id="IPR051283">
    <property type="entry name" value="Sec_Metabolite_Acyltrans"/>
</dbReference>
<dbReference type="PANTHER" id="PTHR31896:SF13">
    <property type="entry name" value="TRICHOTHECENE 3-O-ACETYLTRANSFERASE"/>
    <property type="match status" value="1"/>
</dbReference>
<evidence type="ECO:0000313" key="3">
    <source>
        <dbReference type="Proteomes" id="UP001305779"/>
    </source>
</evidence>
<comment type="caution">
    <text evidence="2">The sequence shown here is derived from an EMBL/GenBank/DDBJ whole genome shotgun (WGS) entry which is preliminary data.</text>
</comment>
<keyword evidence="3" id="KW-1185">Reference proteome</keyword>
<protein>
    <submittedName>
        <fullName evidence="2">Uncharacterized protein</fullName>
    </submittedName>
</protein>
<keyword evidence="1" id="KW-0808">Transferase</keyword>
<dbReference type="Proteomes" id="UP001305779">
    <property type="component" value="Unassembled WGS sequence"/>
</dbReference>
<evidence type="ECO:0000256" key="1">
    <source>
        <dbReference type="ARBA" id="ARBA00022679"/>
    </source>
</evidence>
<dbReference type="InterPro" id="IPR023213">
    <property type="entry name" value="CAT-like_dom_sf"/>
</dbReference>
<reference evidence="2 3" key="1">
    <citation type="journal article" date="2023" name="G3 (Bethesda)">
        <title>A chromosome-level genome assembly of Zasmidium syzygii isolated from banana leaves.</title>
        <authorList>
            <person name="van Westerhoven A.C."/>
            <person name="Mehrabi R."/>
            <person name="Talebi R."/>
            <person name="Steentjes M.B.F."/>
            <person name="Corcolon B."/>
            <person name="Chong P.A."/>
            <person name="Kema G.H.J."/>
            <person name="Seidl M.F."/>
        </authorList>
    </citation>
    <scope>NUCLEOTIDE SEQUENCE [LARGE SCALE GENOMIC DNA]</scope>
    <source>
        <strain evidence="2 3">P124</strain>
    </source>
</reference>
<sequence length="469" mass="52287">MPQKTTILVRPANLEKETTVRLSALDINAHTYGNFALHFKLDPDTDRYAVAKQLERALERTVTQAPHLASKIEPNDHGDYSMVTRPDSTLKFLVSYLDEPRSGAPLFEELEASSFSSGKLGNPADFTVEGLTPLSGGAVKSKPSACALQLTFIPGGAVLVIQIHHWSMDLAGVASVIHQIAANCHDLENEAPAATWDDSLVSRERFILDPVPESERKDSMVFNGRHPDWKECAWLCFHIPHSQTIRLKELATPSDGTWVSTYDAIVALIWRTVTRNRAQVYSPDLQSMALIGETCDMRSRLSPPMPNRFQGNIQGGAMSEMIKDQLTIGEVISEAPLSRLAGHIRQMTNSITPEVVQQKIDRIHPLKDKALTHFQLTSLPPLSLMVTDWRGTDFCEADFAFLSRPKAVRMISDQVFENLAVIYPRRRVEGDPDHGLEVVLPFEKEAVDKLINDAEFKQWASFTGFEGGY</sequence>
<proteinExistence type="predicted"/>
<evidence type="ECO:0000313" key="2">
    <source>
        <dbReference type="EMBL" id="KAK4495528.1"/>
    </source>
</evidence>
<dbReference type="Pfam" id="PF02458">
    <property type="entry name" value="Transferase"/>
    <property type="match status" value="1"/>
</dbReference>